<dbReference type="Pfam" id="PF07690">
    <property type="entry name" value="MFS_1"/>
    <property type="match status" value="1"/>
</dbReference>
<keyword evidence="9" id="KW-1185">Reference proteome</keyword>
<dbReference type="PANTHER" id="PTHR43791">
    <property type="entry name" value="PERMEASE-RELATED"/>
    <property type="match status" value="1"/>
</dbReference>
<dbReference type="FunFam" id="1.20.1250.20:FF:000013">
    <property type="entry name" value="MFS general substrate transporter"/>
    <property type="match status" value="1"/>
</dbReference>
<reference evidence="8" key="1">
    <citation type="journal article" date="2020" name="Stud. Mycol.">
        <title>101 Dothideomycetes genomes: a test case for predicting lifestyles and emergence of pathogens.</title>
        <authorList>
            <person name="Haridas S."/>
            <person name="Albert R."/>
            <person name="Binder M."/>
            <person name="Bloem J."/>
            <person name="Labutti K."/>
            <person name="Salamov A."/>
            <person name="Andreopoulos B."/>
            <person name="Baker S."/>
            <person name="Barry K."/>
            <person name="Bills G."/>
            <person name="Bluhm B."/>
            <person name="Cannon C."/>
            <person name="Castanera R."/>
            <person name="Culley D."/>
            <person name="Daum C."/>
            <person name="Ezra D."/>
            <person name="Gonzalez J."/>
            <person name="Henrissat B."/>
            <person name="Kuo A."/>
            <person name="Liang C."/>
            <person name="Lipzen A."/>
            <person name="Lutzoni F."/>
            <person name="Magnuson J."/>
            <person name="Mondo S."/>
            <person name="Nolan M."/>
            <person name="Ohm R."/>
            <person name="Pangilinan J."/>
            <person name="Park H.-J."/>
            <person name="Ramirez L."/>
            <person name="Alfaro M."/>
            <person name="Sun H."/>
            <person name="Tritt A."/>
            <person name="Yoshinaga Y."/>
            <person name="Zwiers L.-H."/>
            <person name="Turgeon B."/>
            <person name="Goodwin S."/>
            <person name="Spatafora J."/>
            <person name="Crous P."/>
            <person name="Grigoriev I."/>
        </authorList>
    </citation>
    <scope>NUCLEOTIDE SEQUENCE</scope>
    <source>
        <strain evidence="8">CBS 116005</strain>
    </source>
</reference>
<accession>A0A6G1KU40</accession>
<gene>
    <name evidence="8" type="ORF">EJ03DRAFT_303195</name>
</gene>
<feature type="transmembrane region" description="Helical" evidence="6">
    <location>
        <begin position="372"/>
        <end position="393"/>
    </location>
</feature>
<name>A0A6G1KU40_9PEZI</name>
<dbReference type="GO" id="GO:0022857">
    <property type="term" value="F:transmembrane transporter activity"/>
    <property type="evidence" value="ECO:0007669"/>
    <property type="project" value="InterPro"/>
</dbReference>
<feature type="non-terminal residue" evidence="8">
    <location>
        <position position="521"/>
    </location>
</feature>
<dbReference type="Gene3D" id="1.20.1250.20">
    <property type="entry name" value="MFS general substrate transporter like domains"/>
    <property type="match status" value="2"/>
</dbReference>
<evidence type="ECO:0000313" key="9">
    <source>
        <dbReference type="Proteomes" id="UP000799436"/>
    </source>
</evidence>
<keyword evidence="4 6" id="KW-1133">Transmembrane helix</keyword>
<dbReference type="GO" id="GO:0016020">
    <property type="term" value="C:membrane"/>
    <property type="evidence" value="ECO:0007669"/>
    <property type="project" value="UniProtKB-SubCell"/>
</dbReference>
<keyword evidence="5 6" id="KW-0472">Membrane</keyword>
<comment type="subcellular location">
    <subcellularLocation>
        <location evidence="1">Membrane</location>
        <topology evidence="1">Multi-pass membrane protein</topology>
    </subcellularLocation>
</comment>
<dbReference type="Proteomes" id="UP000799436">
    <property type="component" value="Unassembled WGS sequence"/>
</dbReference>
<evidence type="ECO:0000259" key="7">
    <source>
        <dbReference type="PROSITE" id="PS50850"/>
    </source>
</evidence>
<feature type="domain" description="Major facilitator superfamily (MFS) profile" evidence="7">
    <location>
        <begin position="71"/>
        <end position="493"/>
    </location>
</feature>
<dbReference type="InterPro" id="IPR036259">
    <property type="entry name" value="MFS_trans_sf"/>
</dbReference>
<evidence type="ECO:0000256" key="3">
    <source>
        <dbReference type="ARBA" id="ARBA00022692"/>
    </source>
</evidence>
<keyword evidence="2" id="KW-0813">Transport</keyword>
<sequence length="521" mass="57044">MSAQAPLEQLAPSDGRDFKANTEQFDDVELDAAKVSADNRALQPPPSIQAMTAEDRKAKEAAMVRRIDLRLFPPVILMYILNYLDRNNIATARLSGKEGMQVSLGLTDSQYETCVSILFVGYILMQIPSNLFLNKVGKPALYLPVCMVIWGAISTATAGAKSFGGLVAIRFCLGFTEAAYFPGCLFYLSCWYTRKELAFRSAILYSGSLISGAFAGLIAAGITNGMDGVQGLPAWRWLFIIEGAITIFVAICALFIMPNFPRTTKWLSEEERELAVWRLQEDIGVDDWTSSDEQSFWHGMVLAFKDIKVWILMFMLLCIVSSASVTNFFPSVVETLGYGKIVTLCLKAPPYILAVITCFANSWHADKTGERFLHISLPLLVTVASFILAAATTSTAPRYVAMMLMVPSVYAGFVIVLAWISNSIPRPPAKRAAALAAINAISNTSSIYASYMYSGAPRYTLAFTVNCCTAFVAILLAAILRILLVQLNKRLDRGQPVEGAISGGVMQGEGEAMQRGFRFLV</sequence>
<evidence type="ECO:0000256" key="6">
    <source>
        <dbReference type="SAM" id="Phobius"/>
    </source>
</evidence>
<dbReference type="InterPro" id="IPR011701">
    <property type="entry name" value="MFS"/>
</dbReference>
<feature type="transmembrane region" description="Helical" evidence="6">
    <location>
        <begin position="432"/>
        <end position="453"/>
    </location>
</feature>
<feature type="transmembrane region" description="Helical" evidence="6">
    <location>
        <begin position="234"/>
        <end position="257"/>
    </location>
</feature>
<feature type="transmembrane region" description="Helical" evidence="6">
    <location>
        <begin position="202"/>
        <end position="222"/>
    </location>
</feature>
<dbReference type="FunFam" id="1.20.1250.20:FF:000057">
    <property type="entry name" value="MFS general substrate transporter"/>
    <property type="match status" value="1"/>
</dbReference>
<organism evidence="8 9">
    <name type="scientific">Teratosphaeria nubilosa</name>
    <dbReference type="NCBI Taxonomy" id="161662"/>
    <lineage>
        <taxon>Eukaryota</taxon>
        <taxon>Fungi</taxon>
        <taxon>Dikarya</taxon>
        <taxon>Ascomycota</taxon>
        <taxon>Pezizomycotina</taxon>
        <taxon>Dothideomycetes</taxon>
        <taxon>Dothideomycetidae</taxon>
        <taxon>Mycosphaerellales</taxon>
        <taxon>Teratosphaeriaceae</taxon>
        <taxon>Teratosphaeria</taxon>
    </lineage>
</organism>
<dbReference type="OrthoDB" id="2250022at2759"/>
<evidence type="ECO:0000256" key="1">
    <source>
        <dbReference type="ARBA" id="ARBA00004141"/>
    </source>
</evidence>
<dbReference type="SUPFAM" id="SSF103473">
    <property type="entry name" value="MFS general substrate transporter"/>
    <property type="match status" value="1"/>
</dbReference>
<evidence type="ECO:0000256" key="4">
    <source>
        <dbReference type="ARBA" id="ARBA00022989"/>
    </source>
</evidence>
<dbReference type="PROSITE" id="PS50850">
    <property type="entry name" value="MFS"/>
    <property type="match status" value="1"/>
</dbReference>
<dbReference type="EMBL" id="ML995965">
    <property type="protein sequence ID" value="KAF2763779.1"/>
    <property type="molecule type" value="Genomic_DNA"/>
</dbReference>
<evidence type="ECO:0000256" key="5">
    <source>
        <dbReference type="ARBA" id="ARBA00023136"/>
    </source>
</evidence>
<dbReference type="PANTHER" id="PTHR43791:SF92">
    <property type="entry name" value="AGL026WP"/>
    <property type="match status" value="1"/>
</dbReference>
<evidence type="ECO:0000256" key="2">
    <source>
        <dbReference type="ARBA" id="ARBA00022448"/>
    </source>
</evidence>
<dbReference type="AlphaFoldDB" id="A0A6G1KU40"/>
<dbReference type="InterPro" id="IPR020846">
    <property type="entry name" value="MFS_dom"/>
</dbReference>
<feature type="transmembrane region" description="Helical" evidence="6">
    <location>
        <begin position="459"/>
        <end position="484"/>
    </location>
</feature>
<protein>
    <submittedName>
        <fullName evidence="8">MFS transporter</fullName>
    </submittedName>
</protein>
<proteinExistence type="predicted"/>
<feature type="transmembrane region" description="Helical" evidence="6">
    <location>
        <begin position="341"/>
        <end position="360"/>
    </location>
</feature>
<keyword evidence="3 6" id="KW-0812">Transmembrane</keyword>
<feature type="transmembrane region" description="Helical" evidence="6">
    <location>
        <begin position="166"/>
        <end position="190"/>
    </location>
</feature>
<feature type="transmembrane region" description="Helical" evidence="6">
    <location>
        <begin position="399"/>
        <end position="420"/>
    </location>
</feature>
<evidence type="ECO:0000313" key="8">
    <source>
        <dbReference type="EMBL" id="KAF2763779.1"/>
    </source>
</evidence>
<feature type="transmembrane region" description="Helical" evidence="6">
    <location>
        <begin position="309"/>
        <end position="329"/>
    </location>
</feature>
<feature type="transmembrane region" description="Helical" evidence="6">
    <location>
        <begin position="115"/>
        <end position="133"/>
    </location>
</feature>
<feature type="transmembrane region" description="Helical" evidence="6">
    <location>
        <begin position="140"/>
        <end position="160"/>
    </location>
</feature>